<organism evidence="2 3">
    <name type="scientific">Brevibacillus reuszeri</name>
    <dbReference type="NCBI Taxonomy" id="54915"/>
    <lineage>
        <taxon>Bacteria</taxon>
        <taxon>Bacillati</taxon>
        <taxon>Bacillota</taxon>
        <taxon>Bacilli</taxon>
        <taxon>Bacillales</taxon>
        <taxon>Paenibacillaceae</taxon>
        <taxon>Brevibacillus</taxon>
    </lineage>
</organism>
<proteinExistence type="predicted"/>
<evidence type="ECO:0000313" key="1">
    <source>
        <dbReference type="EMBL" id="GED68076.1"/>
    </source>
</evidence>
<protein>
    <submittedName>
        <fullName evidence="2">Uncharacterized protein</fullName>
    </submittedName>
</protein>
<dbReference type="Proteomes" id="UP000036834">
    <property type="component" value="Unassembled WGS sequence"/>
</dbReference>
<keyword evidence="4" id="KW-1185">Reference proteome</keyword>
<reference evidence="1 4" key="3">
    <citation type="submission" date="2019-06" db="EMBL/GenBank/DDBJ databases">
        <title>Whole genome shotgun sequence of Brevibacillus reuszeri NBRC 15719.</title>
        <authorList>
            <person name="Hosoyama A."/>
            <person name="Uohara A."/>
            <person name="Ohji S."/>
            <person name="Ichikawa N."/>
        </authorList>
    </citation>
    <scope>NUCLEOTIDE SEQUENCE [LARGE SCALE GENOMIC DNA]</scope>
    <source>
        <strain evidence="1 4">NBRC 15719</strain>
    </source>
</reference>
<sequence length="86" mass="9686">MTESMKVIMYVAVISILSEILLGEELDKEDWDELGDSLGFLGIEISEFMSEGDSMLVVLQKICQEFGAISITQDILDEIRKQDQLV</sequence>
<evidence type="ECO:0000313" key="2">
    <source>
        <dbReference type="EMBL" id="KNB74336.1"/>
    </source>
</evidence>
<dbReference type="EMBL" id="LGIQ01000002">
    <property type="protein sequence ID" value="KNB74336.1"/>
    <property type="molecule type" value="Genomic_DNA"/>
</dbReference>
<gene>
    <name evidence="2" type="ORF">ADS79_01115</name>
    <name evidence="1" type="ORF">BRE01_17780</name>
</gene>
<dbReference type="EMBL" id="BJON01000006">
    <property type="protein sequence ID" value="GED68076.1"/>
    <property type="molecule type" value="Genomic_DNA"/>
</dbReference>
<dbReference type="RefSeq" id="WP_049736576.1">
    <property type="nucleotide sequence ID" value="NZ_BJON01000006.1"/>
</dbReference>
<dbReference type="Proteomes" id="UP000319578">
    <property type="component" value="Unassembled WGS sequence"/>
</dbReference>
<name>A0A0K9Z0B0_9BACL</name>
<reference evidence="2" key="2">
    <citation type="submission" date="2015-07" db="EMBL/GenBank/DDBJ databases">
        <title>MeaNS - Measles Nucleotide Surveillance Program.</title>
        <authorList>
            <person name="Tran T."/>
            <person name="Druce J."/>
        </authorList>
    </citation>
    <scope>NUCLEOTIDE SEQUENCE</scope>
    <source>
        <strain evidence="2">DSM 9887</strain>
    </source>
</reference>
<dbReference type="AlphaFoldDB" id="A0A0K9Z0B0"/>
<reference evidence="3" key="1">
    <citation type="submission" date="2015-07" db="EMBL/GenBank/DDBJ databases">
        <title>Genome sequencing project for genomic taxonomy and phylogenomics of Bacillus-like bacteria.</title>
        <authorList>
            <person name="Liu B."/>
            <person name="Wang J."/>
            <person name="Zhu Y."/>
            <person name="Liu G."/>
            <person name="Chen Q."/>
            <person name="Chen Z."/>
            <person name="Lan J."/>
            <person name="Che J."/>
            <person name="Ge C."/>
            <person name="Shi H."/>
            <person name="Pan Z."/>
            <person name="Liu X."/>
        </authorList>
    </citation>
    <scope>NUCLEOTIDE SEQUENCE [LARGE SCALE GENOMIC DNA]</scope>
    <source>
        <strain evidence="3">DSM 9887</strain>
    </source>
</reference>
<dbReference type="OrthoDB" id="2472430at2"/>
<comment type="caution">
    <text evidence="2">The sequence shown here is derived from an EMBL/GenBank/DDBJ whole genome shotgun (WGS) entry which is preliminary data.</text>
</comment>
<evidence type="ECO:0000313" key="3">
    <source>
        <dbReference type="Proteomes" id="UP000036834"/>
    </source>
</evidence>
<accession>A0A0K9Z0B0</accession>
<evidence type="ECO:0000313" key="4">
    <source>
        <dbReference type="Proteomes" id="UP000319578"/>
    </source>
</evidence>
<dbReference type="PATRIC" id="fig|54915.3.peg.5368"/>